<dbReference type="EMBL" id="CAJNJA010011628">
    <property type="protein sequence ID" value="CAE7275959.1"/>
    <property type="molecule type" value="Genomic_DNA"/>
</dbReference>
<dbReference type="PROSITE" id="PS50977">
    <property type="entry name" value="HTH_TETR_2"/>
    <property type="match status" value="1"/>
</dbReference>
<dbReference type="Pfam" id="PF04073">
    <property type="entry name" value="tRNA_edit"/>
    <property type="match status" value="1"/>
</dbReference>
<dbReference type="GO" id="GO:0002161">
    <property type="term" value="F:aminoacyl-tRNA deacylase activity"/>
    <property type="evidence" value="ECO:0007669"/>
    <property type="project" value="InterPro"/>
</dbReference>
<dbReference type="PANTHER" id="PTHR30411:SF1">
    <property type="entry name" value="CYTOPLASMIC PROTEIN"/>
    <property type="match status" value="1"/>
</dbReference>
<dbReference type="PANTHER" id="PTHR30411">
    <property type="entry name" value="CYTOPLASMIC PROTEIN"/>
    <property type="match status" value="1"/>
</dbReference>
<feature type="region of interest" description="Disordered" evidence="2">
    <location>
        <begin position="486"/>
        <end position="508"/>
    </location>
</feature>
<protein>
    <submittedName>
        <fullName evidence="4">YwhH protein</fullName>
    </submittedName>
</protein>
<name>A0A812MVP1_9DINO</name>
<gene>
    <name evidence="4" type="primary">ywhH</name>
    <name evidence="4" type="ORF">SNEC2469_LOCUS6694</name>
</gene>
<dbReference type="Pfam" id="PF13649">
    <property type="entry name" value="Methyltransf_25"/>
    <property type="match status" value="1"/>
</dbReference>
<dbReference type="Gene3D" id="3.40.50.720">
    <property type="entry name" value="NAD(P)-binding Rossmann-like Domain"/>
    <property type="match status" value="1"/>
</dbReference>
<dbReference type="CDD" id="cd02440">
    <property type="entry name" value="AdoMet_MTases"/>
    <property type="match status" value="1"/>
</dbReference>
<feature type="compositionally biased region" description="Basic residues" evidence="2">
    <location>
        <begin position="276"/>
        <end position="286"/>
    </location>
</feature>
<dbReference type="InterPro" id="IPR009057">
    <property type="entry name" value="Homeodomain-like_sf"/>
</dbReference>
<keyword evidence="5" id="KW-1185">Reference proteome</keyword>
<dbReference type="Gene3D" id="3.90.960.10">
    <property type="entry name" value="YbaK/aminoacyl-tRNA synthetase-associated domain"/>
    <property type="match status" value="1"/>
</dbReference>
<organism evidence="4 5">
    <name type="scientific">Symbiodinium necroappetens</name>
    <dbReference type="NCBI Taxonomy" id="1628268"/>
    <lineage>
        <taxon>Eukaryota</taxon>
        <taxon>Sar</taxon>
        <taxon>Alveolata</taxon>
        <taxon>Dinophyceae</taxon>
        <taxon>Suessiales</taxon>
        <taxon>Symbiodiniaceae</taxon>
        <taxon>Symbiodinium</taxon>
    </lineage>
</organism>
<evidence type="ECO:0000256" key="1">
    <source>
        <dbReference type="ARBA" id="ARBA00023125"/>
    </source>
</evidence>
<dbReference type="Gene3D" id="1.10.357.10">
    <property type="entry name" value="Tetracycline Repressor, domain 2"/>
    <property type="match status" value="1"/>
</dbReference>
<feature type="domain" description="HTH tetR-type" evidence="3">
    <location>
        <begin position="302"/>
        <end position="362"/>
    </location>
</feature>
<dbReference type="SUPFAM" id="SSF46689">
    <property type="entry name" value="Homeodomain-like"/>
    <property type="match status" value="1"/>
</dbReference>
<dbReference type="Gene3D" id="2.20.130.10">
    <property type="entry name" value="CAC2371-like domains"/>
    <property type="match status" value="1"/>
</dbReference>
<dbReference type="GO" id="GO:0003677">
    <property type="term" value="F:DNA binding"/>
    <property type="evidence" value="ECO:0007669"/>
    <property type="project" value="UniProtKB-KW"/>
</dbReference>
<feature type="region of interest" description="Disordered" evidence="2">
    <location>
        <begin position="259"/>
        <end position="299"/>
    </location>
</feature>
<feature type="non-terminal residue" evidence="4">
    <location>
        <position position="1"/>
    </location>
</feature>
<accession>A0A812MVP1</accession>
<dbReference type="InterPro" id="IPR036754">
    <property type="entry name" value="YbaK/aa-tRNA-synt-asso_dom_sf"/>
</dbReference>
<dbReference type="InterPro" id="IPR008927">
    <property type="entry name" value="6-PGluconate_DH-like_C_sf"/>
</dbReference>
<dbReference type="CDD" id="cd04333">
    <property type="entry name" value="ProX_deacylase"/>
    <property type="match status" value="1"/>
</dbReference>
<dbReference type="InterPro" id="IPR001647">
    <property type="entry name" value="HTH_TetR"/>
</dbReference>
<evidence type="ECO:0000259" key="3">
    <source>
        <dbReference type="PROSITE" id="PS50977"/>
    </source>
</evidence>
<evidence type="ECO:0000313" key="5">
    <source>
        <dbReference type="Proteomes" id="UP000601435"/>
    </source>
</evidence>
<dbReference type="Proteomes" id="UP000601435">
    <property type="component" value="Unassembled WGS sequence"/>
</dbReference>
<dbReference type="InterPro" id="IPR041698">
    <property type="entry name" value="Methyltransf_25"/>
</dbReference>
<feature type="compositionally biased region" description="Low complexity" evidence="2">
    <location>
        <begin position="287"/>
        <end position="299"/>
    </location>
</feature>
<comment type="caution">
    <text evidence="4">The sequence shown here is derived from an EMBL/GenBank/DDBJ whole genome shotgun (WGS) entry which is preliminary data.</text>
</comment>
<dbReference type="SUPFAM" id="SSF53335">
    <property type="entry name" value="S-adenosyl-L-methionine-dependent methyltransferases"/>
    <property type="match status" value="1"/>
</dbReference>
<dbReference type="AlphaFoldDB" id="A0A812MVP1"/>
<evidence type="ECO:0000256" key="2">
    <source>
        <dbReference type="SAM" id="MobiDB-lite"/>
    </source>
</evidence>
<dbReference type="SUPFAM" id="SSF48179">
    <property type="entry name" value="6-phosphogluconate dehydrogenase C-terminal domain-like"/>
    <property type="match status" value="1"/>
</dbReference>
<reference evidence="4" key="1">
    <citation type="submission" date="2021-02" db="EMBL/GenBank/DDBJ databases">
        <authorList>
            <person name="Dougan E. K."/>
            <person name="Rhodes N."/>
            <person name="Thang M."/>
            <person name="Chan C."/>
        </authorList>
    </citation>
    <scope>NUCLEOTIDE SEQUENCE</scope>
</reference>
<sequence>LTGLLAPDGGPVALVRAMPNTPAAVGRGMSVLYATPEVGDAQRALCAELMAAVGETAWIDTEAEMDAVTALSGGGPAYLVHRAEDSPARLRENVTSPGGTTLEALKGAAVGLKAAAARVQAALAAKGVALEVREFPASTRTAEEAAAAIGCSVAQIAKSLIFRGKQSGRPVLVVASGANRVDEKKVAALVGEPIGKADAAFVRETTGYAIGGVPPVGHATPPLVALDEDLMALSEIWAAAGTPNAVFAVTPDSLVRLTEGSPMADAKPAKSGARTAKTKTGGKSKRAPASAGAKSAGAAPPRDIAGAAIDAALALAAARGWRDVSLGEIAAAAELKLSELYPVFATKAEILAAFSRRLDAEVLSEDLEGLEDSPARDRLFDVMMRRFDALEPHREAIGNILADVWADPVAALGGLPQLGRSMTWMLEAAQIPTDGWRGLLRVQGLVGIYLATLRVWLRDESLDKSKTMAQLDAYLRRIEGLSERFGRRRRPAGPPDTQVEAEPPEDRKDMQNRYGRLASWVYDLDKPVGHSFGDQAYYRQRLEHCDDGPILEPAVGNGRLFVPLLEAGFPIEGFDASAEMLGYCREACRRRNLRPALTQQRFEDFSYDTRFAAIIVPAGSLQLVTEAGAAAAVLTRFYAHLAPNGKLLLDLDPIGAFLGPSGSIRSWTTDEGDLLTLTEHRVETDYVAQTTLSHLRYDHWRDGNLMASELELFKLRWWGVNEVSLALRAAGFVDVVASGNYRHGHAPRQDDDILSFEARRPTPGEL</sequence>
<dbReference type="InterPro" id="IPR007214">
    <property type="entry name" value="YbaK/aa-tRNA-synth-assoc-dom"/>
</dbReference>
<dbReference type="SUPFAM" id="SSF55826">
    <property type="entry name" value="YbaK/ProRS associated domain"/>
    <property type="match status" value="1"/>
</dbReference>
<dbReference type="OrthoDB" id="10651734at2759"/>
<dbReference type="Gene3D" id="3.40.50.150">
    <property type="entry name" value="Vaccinia Virus protein VP39"/>
    <property type="match status" value="1"/>
</dbReference>
<evidence type="ECO:0000313" key="4">
    <source>
        <dbReference type="EMBL" id="CAE7275959.1"/>
    </source>
</evidence>
<dbReference type="Pfam" id="PF00440">
    <property type="entry name" value="TetR_N"/>
    <property type="match status" value="1"/>
</dbReference>
<keyword evidence="1" id="KW-0238">DNA-binding</keyword>
<proteinExistence type="predicted"/>
<dbReference type="InterPro" id="IPR029063">
    <property type="entry name" value="SAM-dependent_MTases_sf"/>
</dbReference>